<accession>A0A1H3PDI7</accession>
<evidence type="ECO:0000256" key="1">
    <source>
        <dbReference type="SAM" id="SignalP"/>
    </source>
</evidence>
<feature type="domain" description="PrcB C-terminal" evidence="2">
    <location>
        <begin position="73"/>
        <end position="130"/>
    </location>
</feature>
<dbReference type="AlphaFoldDB" id="A0A1H3PDI7"/>
<evidence type="ECO:0000259" key="2">
    <source>
        <dbReference type="Pfam" id="PF14343"/>
    </source>
</evidence>
<keyword evidence="1" id="KW-0732">Signal</keyword>
<protein>
    <submittedName>
        <fullName evidence="3">PrcB C-terminal</fullName>
    </submittedName>
</protein>
<name>A0A1H3PDI7_9FIRM</name>
<dbReference type="Proteomes" id="UP000198625">
    <property type="component" value="Unassembled WGS sequence"/>
</dbReference>
<dbReference type="STRING" id="415015.SAMN05660462_01461"/>
<proteinExistence type="predicted"/>
<gene>
    <name evidence="3" type="ORF">SAMN05660462_01461</name>
</gene>
<dbReference type="EMBL" id="FNQE01000014">
    <property type="protein sequence ID" value="SDY99214.1"/>
    <property type="molecule type" value="Genomic_DNA"/>
</dbReference>
<feature type="chain" id="PRO_5039362179" evidence="1">
    <location>
        <begin position="22"/>
        <end position="222"/>
    </location>
</feature>
<evidence type="ECO:0000313" key="4">
    <source>
        <dbReference type="Proteomes" id="UP000198625"/>
    </source>
</evidence>
<feature type="signal peptide" evidence="1">
    <location>
        <begin position="1"/>
        <end position="21"/>
    </location>
</feature>
<dbReference type="RefSeq" id="WP_176967906.1">
    <property type="nucleotide sequence ID" value="NZ_FNQE01000014.1"/>
</dbReference>
<reference evidence="3 4" key="1">
    <citation type="submission" date="2016-10" db="EMBL/GenBank/DDBJ databases">
        <authorList>
            <person name="de Groot N.N."/>
        </authorList>
    </citation>
    <scope>NUCLEOTIDE SEQUENCE [LARGE SCALE GENOMIC DNA]</scope>
    <source>
        <strain evidence="3 4">DSM 21650</strain>
    </source>
</reference>
<evidence type="ECO:0000313" key="3">
    <source>
        <dbReference type="EMBL" id="SDY99214.1"/>
    </source>
</evidence>
<dbReference type="PROSITE" id="PS51257">
    <property type="entry name" value="PROKAR_LIPOPROTEIN"/>
    <property type="match status" value="1"/>
</dbReference>
<keyword evidence="4" id="KW-1185">Reference proteome</keyword>
<organism evidence="3 4">
    <name type="scientific">Proteiniborus ethanoligenes</name>
    <dbReference type="NCBI Taxonomy" id="415015"/>
    <lineage>
        <taxon>Bacteria</taxon>
        <taxon>Bacillati</taxon>
        <taxon>Bacillota</taxon>
        <taxon>Clostridia</taxon>
        <taxon>Eubacteriales</taxon>
        <taxon>Proteiniborus</taxon>
    </lineage>
</organism>
<sequence length="222" mass="24617">MKNKKIIVFFMIMALSISLFTACSRGKSTSATIGNIDFEMVGSDALTDSQLEEWFNENYKKEDLSSFNFKDYTYILVGAGEKPSGGYSVEISSVVGEEGSIIINGQVNAPKPDEMVTTALTYPNALIRIPKDSRSISFGEFTNTSIVEDSDEAMEEEGVFVGLADSNSCEIIVNNEPLVYRLSDDVKETVAELNQNDQVKFSYNLNEYDQMVIISIQKIKGE</sequence>
<dbReference type="InterPro" id="IPR025748">
    <property type="entry name" value="PrcB_C_dom"/>
</dbReference>
<dbReference type="Pfam" id="PF14343">
    <property type="entry name" value="PrcB_C"/>
    <property type="match status" value="1"/>
</dbReference>